<evidence type="ECO:0000256" key="11">
    <source>
        <dbReference type="ARBA" id="ARBA00023159"/>
    </source>
</evidence>
<evidence type="ECO:0000256" key="4">
    <source>
        <dbReference type="ARBA" id="ARBA00022491"/>
    </source>
</evidence>
<keyword evidence="3 15" id="KW-0963">Cytoplasm</keyword>
<keyword evidence="11 15" id="KW-0010">Activator</keyword>
<dbReference type="Gene3D" id="3.40.50.2300">
    <property type="match status" value="1"/>
</dbReference>
<dbReference type="FunFam" id="3.40.50.300:FF:000006">
    <property type="entry name" value="DNA-binding transcriptional regulator NtrC"/>
    <property type="match status" value="1"/>
</dbReference>
<comment type="subcellular location">
    <subcellularLocation>
        <location evidence="1 15">Cytoplasm</location>
    </subcellularLocation>
</comment>
<dbReference type="SUPFAM" id="SSF52540">
    <property type="entry name" value="P-loop containing nucleoside triphosphate hydrolases"/>
    <property type="match status" value="1"/>
</dbReference>
<dbReference type="Gene3D" id="3.40.50.300">
    <property type="entry name" value="P-loop containing nucleotide triphosphate hydrolases"/>
    <property type="match status" value="1"/>
</dbReference>
<dbReference type="PRINTS" id="PR01590">
    <property type="entry name" value="HTHFIS"/>
</dbReference>
<evidence type="ECO:0000256" key="7">
    <source>
        <dbReference type="ARBA" id="ARBA00022840"/>
    </source>
</evidence>
<dbReference type="Pfam" id="PF25601">
    <property type="entry name" value="AAA_lid_14"/>
    <property type="match status" value="1"/>
</dbReference>
<dbReference type="InterPro" id="IPR001789">
    <property type="entry name" value="Sig_transdc_resp-reg_receiver"/>
</dbReference>
<dbReference type="STRING" id="29571.SAMN05878437_1577"/>
<dbReference type="PANTHER" id="PTHR32071">
    <property type="entry name" value="TRANSCRIPTIONAL REGULATORY PROTEIN"/>
    <property type="match status" value="1"/>
</dbReference>
<evidence type="ECO:0000256" key="6">
    <source>
        <dbReference type="ARBA" id="ARBA00022741"/>
    </source>
</evidence>
<dbReference type="PROSITE" id="PS50045">
    <property type="entry name" value="SIGMA54_INTERACT_4"/>
    <property type="match status" value="1"/>
</dbReference>
<organism evidence="18 19">
    <name type="scientific">Vreelandella subglaciescola</name>
    <dbReference type="NCBI Taxonomy" id="29571"/>
    <lineage>
        <taxon>Bacteria</taxon>
        <taxon>Pseudomonadati</taxon>
        <taxon>Pseudomonadota</taxon>
        <taxon>Gammaproteobacteria</taxon>
        <taxon>Oceanospirillales</taxon>
        <taxon>Halomonadaceae</taxon>
        <taxon>Vreelandella</taxon>
    </lineage>
</organism>
<dbReference type="PANTHER" id="PTHR32071:SF95">
    <property type="entry name" value="DNA-BINDING TRANSCRIPTIONAL REGULATOR NTRC"/>
    <property type="match status" value="1"/>
</dbReference>
<evidence type="ECO:0000256" key="5">
    <source>
        <dbReference type="ARBA" id="ARBA00022553"/>
    </source>
</evidence>
<dbReference type="NCBIfam" id="TIGR01818">
    <property type="entry name" value="ntrC"/>
    <property type="match status" value="1"/>
</dbReference>
<evidence type="ECO:0000256" key="12">
    <source>
        <dbReference type="ARBA" id="ARBA00023163"/>
    </source>
</evidence>
<evidence type="ECO:0000256" key="14">
    <source>
        <dbReference type="PROSITE-ProRule" id="PRU00169"/>
    </source>
</evidence>
<dbReference type="GO" id="GO:0005524">
    <property type="term" value="F:ATP binding"/>
    <property type="evidence" value="ECO:0007669"/>
    <property type="project" value="UniProtKB-KW"/>
</dbReference>
<evidence type="ECO:0000256" key="3">
    <source>
        <dbReference type="ARBA" id="ARBA00022490"/>
    </source>
</evidence>
<keyword evidence="6 15" id="KW-0547">Nucleotide-binding</keyword>
<evidence type="ECO:0000256" key="9">
    <source>
        <dbReference type="ARBA" id="ARBA00023015"/>
    </source>
</evidence>
<dbReference type="CDD" id="cd00009">
    <property type="entry name" value="AAA"/>
    <property type="match status" value="1"/>
</dbReference>
<dbReference type="PROSITE" id="PS00676">
    <property type="entry name" value="SIGMA54_INTERACT_2"/>
    <property type="match status" value="1"/>
</dbReference>
<dbReference type="AlphaFoldDB" id="A0A1M7GJU5"/>
<dbReference type="GO" id="GO:0000156">
    <property type="term" value="F:phosphorelay response regulator activity"/>
    <property type="evidence" value="ECO:0007669"/>
    <property type="project" value="UniProtKB-UniRule"/>
</dbReference>
<comment type="function">
    <text evidence="15">Member of the two-component regulatory system NtrB/NtrC, which controls expression of the nitrogen-regulated (ntr) genes in response to nitrogen limitation. Phosphorylated NtrC binds directly to DNA and stimulates the formation of open promoter-sigma54-RNA polymerase complexes.</text>
</comment>
<evidence type="ECO:0000256" key="10">
    <source>
        <dbReference type="ARBA" id="ARBA00023125"/>
    </source>
</evidence>
<evidence type="ECO:0000256" key="15">
    <source>
        <dbReference type="RuleBase" id="RU365013"/>
    </source>
</evidence>
<dbReference type="InterPro" id="IPR010114">
    <property type="entry name" value="Transcript_reg_NtrC"/>
</dbReference>
<dbReference type="RefSeq" id="WP_079552677.1">
    <property type="nucleotide sequence ID" value="NZ_LT670847.1"/>
</dbReference>
<dbReference type="OrthoDB" id="9804019at2"/>
<evidence type="ECO:0000313" key="19">
    <source>
        <dbReference type="Proteomes" id="UP000190911"/>
    </source>
</evidence>
<keyword evidence="12 15" id="KW-0804">Transcription</keyword>
<proteinExistence type="predicted"/>
<dbReference type="FunFam" id="3.40.50.2300:FF:000018">
    <property type="entry name" value="DNA-binding transcriptional regulator NtrC"/>
    <property type="match status" value="1"/>
</dbReference>
<dbReference type="SMART" id="SM00448">
    <property type="entry name" value="REC"/>
    <property type="match status" value="1"/>
</dbReference>
<keyword evidence="9 15" id="KW-0805">Transcription regulation</keyword>
<dbReference type="InterPro" id="IPR025943">
    <property type="entry name" value="Sigma_54_int_dom_ATP-bd_2"/>
</dbReference>
<dbReference type="InterPro" id="IPR002197">
    <property type="entry name" value="HTH_Fis"/>
</dbReference>
<keyword evidence="13 15" id="KW-0535">Nitrogen fixation</keyword>
<dbReference type="Gene3D" id="1.10.8.60">
    <property type="match status" value="1"/>
</dbReference>
<gene>
    <name evidence="15" type="primary">ntrC</name>
    <name evidence="18" type="ORF">SAMN05878437_1577</name>
</gene>
<dbReference type="GO" id="GO:0006808">
    <property type="term" value="P:regulation of nitrogen utilization"/>
    <property type="evidence" value="ECO:0007669"/>
    <property type="project" value="UniProtKB-UniRule"/>
</dbReference>
<name>A0A1M7GJU5_9GAMM</name>
<evidence type="ECO:0000256" key="8">
    <source>
        <dbReference type="ARBA" id="ARBA00023012"/>
    </source>
</evidence>
<dbReference type="InterPro" id="IPR002078">
    <property type="entry name" value="Sigma_54_int"/>
</dbReference>
<dbReference type="Gene3D" id="1.10.10.60">
    <property type="entry name" value="Homeodomain-like"/>
    <property type="match status" value="1"/>
</dbReference>
<accession>A0A1M7GJU5</accession>
<dbReference type="InterPro" id="IPR003593">
    <property type="entry name" value="AAA+_ATPase"/>
</dbReference>
<keyword evidence="19" id="KW-1185">Reference proteome</keyword>
<dbReference type="Pfam" id="PF00158">
    <property type="entry name" value="Sigma54_activat"/>
    <property type="match status" value="1"/>
</dbReference>
<dbReference type="FunFam" id="1.10.8.60:FF:000014">
    <property type="entry name" value="DNA-binding transcriptional regulator NtrC"/>
    <property type="match status" value="1"/>
</dbReference>
<dbReference type="Pfam" id="PF00072">
    <property type="entry name" value="Response_reg"/>
    <property type="match status" value="1"/>
</dbReference>
<dbReference type="FunCoup" id="A0A1M7GJU5">
    <property type="interactions" value="250"/>
</dbReference>
<dbReference type="GO" id="GO:0006355">
    <property type="term" value="P:regulation of DNA-templated transcription"/>
    <property type="evidence" value="ECO:0007669"/>
    <property type="project" value="InterPro"/>
</dbReference>
<dbReference type="InterPro" id="IPR011006">
    <property type="entry name" value="CheY-like_superfamily"/>
</dbReference>
<sequence length="471" mass="51418">MSQAADAPARVAVIDDDRAIRFVLSRALAQPDLAVECFGEAEEALEALLACPPEVVVTDIRMPGIDGLALMARLHQTHPALPVIVMTAHSNLDSAVASYQGGAFEYLPKPFDVDDALALVRRAVAHVREQARPAVVPENLNDDIIGESPAMQDVFRAIGRLSQSHISVLLRGASGTGKERIARALHQHSPRAERPFIALNMAAIPRDLVESELFGHEKGAFTGATARRAGRFEQADGGTLLLDEIGDMPADTQTRLLRVLADGEFFRVGGHMPVKVDVRIIAATHQHLETLVEDGRFREDLFHRLNVIAIALPSLTQRWEDIPRLARHFLHAAASELETETKVLTAEVEALLGRLAWPGNVRQLENLCRWLTVMASGREVLLEDLPDELRTVDADAAPANGDWRTALRDWAAQTLAADDDQTLEQALPDVEEILMTAALEHTGGRKGEAAALLGWGRNTLTRKLKASRPDG</sequence>
<dbReference type="Proteomes" id="UP000190911">
    <property type="component" value="Chromosome I"/>
</dbReference>
<dbReference type="InterPro" id="IPR058031">
    <property type="entry name" value="AAA_lid_NorR"/>
</dbReference>
<reference evidence="18 19" key="1">
    <citation type="submission" date="2016-11" db="EMBL/GenBank/DDBJ databases">
        <authorList>
            <person name="Jaros S."/>
            <person name="Januszkiewicz K."/>
            <person name="Wedrychowicz H."/>
        </authorList>
    </citation>
    <scope>NUCLEOTIDE SEQUENCE [LARGE SCALE GENOMIC DNA]</scope>
    <source>
        <strain evidence="18 19">ACAM 12</strain>
    </source>
</reference>
<evidence type="ECO:0000313" key="18">
    <source>
        <dbReference type="EMBL" id="SHM16664.1"/>
    </source>
</evidence>
<dbReference type="EMBL" id="LT670847">
    <property type="protein sequence ID" value="SHM16664.1"/>
    <property type="molecule type" value="Genomic_DNA"/>
</dbReference>
<keyword evidence="8 15" id="KW-0902">Two-component regulatory system</keyword>
<dbReference type="InterPro" id="IPR027417">
    <property type="entry name" value="P-loop_NTPase"/>
</dbReference>
<keyword evidence="5 14" id="KW-0597">Phosphoprotein</keyword>
<dbReference type="SUPFAM" id="SSF46689">
    <property type="entry name" value="Homeodomain-like"/>
    <property type="match status" value="1"/>
</dbReference>
<dbReference type="InParanoid" id="A0A1M7GJU5"/>
<dbReference type="InterPro" id="IPR025944">
    <property type="entry name" value="Sigma_54_int_dom_CS"/>
</dbReference>
<dbReference type="PROSITE" id="PS00688">
    <property type="entry name" value="SIGMA54_INTERACT_3"/>
    <property type="match status" value="1"/>
</dbReference>
<evidence type="ECO:0000256" key="13">
    <source>
        <dbReference type="ARBA" id="ARBA00023231"/>
    </source>
</evidence>
<evidence type="ECO:0000259" key="16">
    <source>
        <dbReference type="PROSITE" id="PS50045"/>
    </source>
</evidence>
<feature type="domain" description="Response regulatory" evidence="17">
    <location>
        <begin position="10"/>
        <end position="124"/>
    </location>
</feature>
<keyword evidence="7 15" id="KW-0067">ATP-binding</keyword>
<dbReference type="SMART" id="SM00382">
    <property type="entry name" value="AAA"/>
    <property type="match status" value="1"/>
</dbReference>
<dbReference type="InterPro" id="IPR009057">
    <property type="entry name" value="Homeodomain-like_sf"/>
</dbReference>
<evidence type="ECO:0000256" key="1">
    <source>
        <dbReference type="ARBA" id="ARBA00004496"/>
    </source>
</evidence>
<dbReference type="PROSITE" id="PS50110">
    <property type="entry name" value="RESPONSE_REGULATORY"/>
    <property type="match status" value="1"/>
</dbReference>
<dbReference type="GO" id="GO:0005737">
    <property type="term" value="C:cytoplasm"/>
    <property type="evidence" value="ECO:0007669"/>
    <property type="project" value="UniProtKB-SubCell"/>
</dbReference>
<evidence type="ECO:0000256" key="2">
    <source>
        <dbReference type="ARBA" id="ARBA00019059"/>
    </source>
</evidence>
<dbReference type="SUPFAM" id="SSF52172">
    <property type="entry name" value="CheY-like"/>
    <property type="match status" value="1"/>
</dbReference>
<dbReference type="Pfam" id="PF02954">
    <property type="entry name" value="HTH_8"/>
    <property type="match status" value="1"/>
</dbReference>
<dbReference type="GO" id="GO:0043565">
    <property type="term" value="F:sequence-specific DNA binding"/>
    <property type="evidence" value="ECO:0007669"/>
    <property type="project" value="InterPro"/>
</dbReference>
<keyword evidence="10 15" id="KW-0238">DNA-binding</keyword>
<feature type="modified residue" description="4-aspartylphosphate" evidence="14">
    <location>
        <position position="59"/>
    </location>
</feature>
<evidence type="ECO:0000259" key="17">
    <source>
        <dbReference type="PROSITE" id="PS50110"/>
    </source>
</evidence>
<protein>
    <recommendedName>
        <fullName evidence="2 15">DNA-binding transcriptional regulator NtrC</fullName>
    </recommendedName>
    <alternativeName>
        <fullName evidence="15">Nitrogen regulation protein NR(I)</fullName>
    </alternativeName>
</protein>
<dbReference type="NCBIfam" id="NF008176">
    <property type="entry name" value="PRK10923.1"/>
    <property type="match status" value="1"/>
</dbReference>
<feature type="domain" description="Sigma-54 factor interaction" evidence="16">
    <location>
        <begin position="144"/>
        <end position="373"/>
    </location>
</feature>
<keyword evidence="4 15" id="KW-0678">Repressor</keyword>